<dbReference type="PANTHER" id="PTHR46481">
    <property type="entry name" value="ZINC FINGER BED DOMAIN-CONTAINING PROTEIN 4"/>
    <property type="match status" value="1"/>
</dbReference>
<dbReference type="RefSeq" id="XP_019853940.1">
    <property type="nucleotide sequence ID" value="XM_019998381.1"/>
</dbReference>
<dbReference type="SUPFAM" id="SSF57667">
    <property type="entry name" value="beta-beta-alpha zinc fingers"/>
    <property type="match status" value="1"/>
</dbReference>
<evidence type="ECO:0000256" key="3">
    <source>
        <dbReference type="ARBA" id="ARBA00022771"/>
    </source>
</evidence>
<feature type="compositionally biased region" description="Low complexity" evidence="9">
    <location>
        <begin position="29"/>
        <end position="47"/>
    </location>
</feature>
<proteinExistence type="predicted"/>
<feature type="compositionally biased region" description="Low complexity" evidence="9">
    <location>
        <begin position="1"/>
        <end position="19"/>
    </location>
</feature>
<keyword evidence="12" id="KW-1185">Reference proteome</keyword>
<feature type="domain" description="BED-type" evidence="10">
    <location>
        <begin position="50"/>
        <end position="102"/>
    </location>
</feature>
<dbReference type="SUPFAM" id="SSF140996">
    <property type="entry name" value="Hermes dimerisation domain"/>
    <property type="match status" value="1"/>
</dbReference>
<evidence type="ECO:0000256" key="4">
    <source>
        <dbReference type="ARBA" id="ARBA00022833"/>
    </source>
</evidence>
<reference evidence="12" key="1">
    <citation type="journal article" date="2010" name="Nature">
        <title>The Amphimedon queenslandica genome and the evolution of animal complexity.</title>
        <authorList>
            <person name="Srivastava M."/>
            <person name="Simakov O."/>
            <person name="Chapman J."/>
            <person name="Fahey B."/>
            <person name="Gauthier M.E."/>
            <person name="Mitros T."/>
            <person name="Richards G.S."/>
            <person name="Conaco C."/>
            <person name="Dacre M."/>
            <person name="Hellsten U."/>
            <person name="Larroux C."/>
            <person name="Putnam N.H."/>
            <person name="Stanke M."/>
            <person name="Adamska M."/>
            <person name="Darling A."/>
            <person name="Degnan S.M."/>
            <person name="Oakley T.H."/>
            <person name="Plachetzki D.C."/>
            <person name="Zhai Y."/>
            <person name="Adamski M."/>
            <person name="Calcino A."/>
            <person name="Cummins S.F."/>
            <person name="Goodstein D.M."/>
            <person name="Harris C."/>
            <person name="Jackson D.J."/>
            <person name="Leys S.P."/>
            <person name="Shu S."/>
            <person name="Woodcroft B.J."/>
            <person name="Vervoort M."/>
            <person name="Kosik K.S."/>
            <person name="Manning G."/>
            <person name="Degnan B.M."/>
            <person name="Rokhsar D.S."/>
        </authorList>
    </citation>
    <scope>NUCLEOTIDE SEQUENCE [LARGE SCALE GENOMIC DNA]</scope>
</reference>
<dbReference type="PROSITE" id="PS50808">
    <property type="entry name" value="ZF_BED"/>
    <property type="match status" value="1"/>
</dbReference>
<evidence type="ECO:0000313" key="11">
    <source>
        <dbReference type="EnsemblMetazoa" id="XP_019853940.1"/>
    </source>
</evidence>
<dbReference type="Pfam" id="PF02892">
    <property type="entry name" value="zf-BED"/>
    <property type="match status" value="1"/>
</dbReference>
<keyword evidence="4" id="KW-0862">Zinc</keyword>
<name>A0AAN0JA72_AMPQE</name>
<dbReference type="GO" id="GO:0005634">
    <property type="term" value="C:nucleus"/>
    <property type="evidence" value="ECO:0007669"/>
    <property type="project" value="UniProtKB-SubCell"/>
</dbReference>
<organism evidence="11 12">
    <name type="scientific">Amphimedon queenslandica</name>
    <name type="common">Sponge</name>
    <dbReference type="NCBI Taxonomy" id="400682"/>
    <lineage>
        <taxon>Eukaryota</taxon>
        <taxon>Metazoa</taxon>
        <taxon>Porifera</taxon>
        <taxon>Demospongiae</taxon>
        <taxon>Heteroscleromorpha</taxon>
        <taxon>Haplosclerida</taxon>
        <taxon>Niphatidae</taxon>
        <taxon>Amphimedon</taxon>
    </lineage>
</organism>
<dbReference type="Proteomes" id="UP000007879">
    <property type="component" value="Unassembled WGS sequence"/>
</dbReference>
<keyword evidence="3 8" id="KW-0863">Zinc-finger</keyword>
<dbReference type="SUPFAM" id="SSF53098">
    <property type="entry name" value="Ribonuclease H-like"/>
    <property type="match status" value="1"/>
</dbReference>
<evidence type="ECO:0000256" key="8">
    <source>
        <dbReference type="PROSITE-ProRule" id="PRU00027"/>
    </source>
</evidence>
<dbReference type="InterPro" id="IPR003656">
    <property type="entry name" value="Znf_BED"/>
</dbReference>
<dbReference type="PANTHER" id="PTHR46481:SF10">
    <property type="entry name" value="ZINC FINGER BED DOMAIN-CONTAINING PROTEIN 39"/>
    <property type="match status" value="1"/>
</dbReference>
<dbReference type="GO" id="GO:0003677">
    <property type="term" value="F:DNA binding"/>
    <property type="evidence" value="ECO:0007669"/>
    <property type="project" value="InterPro"/>
</dbReference>
<evidence type="ECO:0000256" key="1">
    <source>
        <dbReference type="ARBA" id="ARBA00004123"/>
    </source>
</evidence>
<evidence type="ECO:0000256" key="9">
    <source>
        <dbReference type="SAM" id="MobiDB-lite"/>
    </source>
</evidence>
<dbReference type="InterPro" id="IPR036236">
    <property type="entry name" value="Znf_C2H2_sf"/>
</dbReference>
<evidence type="ECO:0000313" key="12">
    <source>
        <dbReference type="Proteomes" id="UP000007879"/>
    </source>
</evidence>
<dbReference type="InterPro" id="IPR012337">
    <property type="entry name" value="RNaseH-like_sf"/>
</dbReference>
<reference evidence="11" key="2">
    <citation type="submission" date="2024-06" db="UniProtKB">
        <authorList>
            <consortium name="EnsemblMetazoa"/>
        </authorList>
    </citation>
    <scope>IDENTIFICATION</scope>
</reference>
<feature type="region of interest" description="Disordered" evidence="9">
    <location>
        <begin position="1"/>
        <end position="48"/>
    </location>
</feature>
<dbReference type="SMART" id="SM00614">
    <property type="entry name" value="ZnF_BED"/>
    <property type="match status" value="1"/>
</dbReference>
<dbReference type="GO" id="GO:0009791">
    <property type="term" value="P:post-embryonic development"/>
    <property type="evidence" value="ECO:0007669"/>
    <property type="project" value="UniProtKB-ARBA"/>
</dbReference>
<sequence>MDLSFSSQELSSEPSNSSDETLELAAGASSTPRSTLSLNLTSNSSSRSGKKRSLAWVHYTTTTSDDKTAQCNLCGEKVKTSGNTTNLMIHLKKYHESEHAAIMQQQEKVTQNPSKKRCTELAKGQLTLSGSIERTAGYPSMELNTSIIILTVIYLENSFKRALIDKALVKMITTDLQPASFVEDTGFNEFLRVIDPKYTPPSRRTIMRDHLSQLYSSKCDELRKELEGVQHCSITTDCWTSRATEGYIIVTCHYIRNNWELRSMVLNTTRLTTSHTSENLALALKEITDRWGITEKVHCCISDSANNIKRAIRLNQWSHLSCLAHTINLIVATSISHDQELVTLVGSVKKIVSFFHHSSKAMDSLHLNQKRLNLPEHKLIQQVDTRWNSTYYMLERYLEQYEAIKTTLCLLDRNDLMIPRERNTALQEVVKILTPFESVTREISSENYTSGSKIIPISRCLQRLVSTSVTSHSLAESLVTEMRARFLGMEENNLLTVSTLLDPRFKKLAFSDKDAAERGVRILLSEASIDVPAGNSRVNEPSVSIQSAEPQPNDLWKVFDEEVAQVATQRTAVHQHTLKFNSS</sequence>
<keyword evidence="6" id="KW-0804">Transcription</keyword>
<accession>A0AAN0JA72</accession>
<evidence type="ECO:0000259" key="10">
    <source>
        <dbReference type="PROSITE" id="PS50808"/>
    </source>
</evidence>
<dbReference type="InterPro" id="IPR052035">
    <property type="entry name" value="ZnF_BED_domain_contain"/>
</dbReference>
<dbReference type="KEGG" id="aqu:109583163"/>
<dbReference type="GO" id="GO:0008270">
    <property type="term" value="F:zinc ion binding"/>
    <property type="evidence" value="ECO:0007669"/>
    <property type="project" value="UniProtKB-KW"/>
</dbReference>
<evidence type="ECO:0000256" key="5">
    <source>
        <dbReference type="ARBA" id="ARBA00023015"/>
    </source>
</evidence>
<protein>
    <recommendedName>
        <fullName evidence="10">BED-type domain-containing protein</fullName>
    </recommendedName>
</protein>
<evidence type="ECO:0000256" key="6">
    <source>
        <dbReference type="ARBA" id="ARBA00023163"/>
    </source>
</evidence>
<keyword evidence="7" id="KW-0539">Nucleus</keyword>
<dbReference type="EnsemblMetazoa" id="XM_019998381.1">
    <property type="protein sequence ID" value="XP_019853940.1"/>
    <property type="gene ID" value="LOC109583163"/>
</dbReference>
<comment type="subcellular location">
    <subcellularLocation>
        <location evidence="1">Nucleus</location>
    </subcellularLocation>
</comment>
<evidence type="ECO:0000256" key="2">
    <source>
        <dbReference type="ARBA" id="ARBA00022723"/>
    </source>
</evidence>
<dbReference type="GeneID" id="109583163"/>
<keyword evidence="5" id="KW-0805">Transcription regulation</keyword>
<keyword evidence="2" id="KW-0479">Metal-binding</keyword>
<dbReference type="AlphaFoldDB" id="A0AAN0JA72"/>
<evidence type="ECO:0000256" key="7">
    <source>
        <dbReference type="ARBA" id="ARBA00023242"/>
    </source>
</evidence>